<dbReference type="Pfam" id="PF01551">
    <property type="entry name" value="Peptidase_M23"/>
    <property type="match status" value="1"/>
</dbReference>
<accession>A0A1M6BCS0</accession>
<keyword evidence="1" id="KW-0175">Coiled coil</keyword>
<reference evidence="3 4" key="1">
    <citation type="submission" date="2016-11" db="EMBL/GenBank/DDBJ databases">
        <authorList>
            <person name="Jaros S."/>
            <person name="Januszkiewicz K."/>
            <person name="Wedrychowicz H."/>
        </authorList>
    </citation>
    <scope>NUCLEOTIDE SEQUENCE [LARGE SCALE GENOMIC DNA]</scope>
    <source>
        <strain evidence="3 4">DSM 5091</strain>
    </source>
</reference>
<keyword evidence="4" id="KW-1185">Reference proteome</keyword>
<dbReference type="InterPro" id="IPR011055">
    <property type="entry name" value="Dup_hybrid_motif"/>
</dbReference>
<evidence type="ECO:0000259" key="2">
    <source>
        <dbReference type="Pfam" id="PF01551"/>
    </source>
</evidence>
<dbReference type="CDD" id="cd12797">
    <property type="entry name" value="M23_peptidase"/>
    <property type="match status" value="1"/>
</dbReference>
<dbReference type="GO" id="GO:0004222">
    <property type="term" value="F:metalloendopeptidase activity"/>
    <property type="evidence" value="ECO:0007669"/>
    <property type="project" value="TreeGrafter"/>
</dbReference>
<sequence length="380" mass="42840">MRFRAISIILLLIVYSGEVAADLDENRRQLQQVQQRIENTQIDLQQKEQSEVRFTRELAVLNGTLRKIDGRISQLKKEQQQVLKSISAQQNQVAAGKKKIRATGRRIQKRLVALYKEGEIGPLKILFSADSPTELVQQYHYLTRVVEHDRELLDDYRQVIETHQQELSRLQDLEEQKTSLLEQEKQQRQVAADGRRLQARLLKKVKAEKKQLNSELASLQEKARRLQGLVKKLQQEKHAEPKLQPGGVSFVADKGRLDWPVPGDVLIGFGTKKDKALGTYYESNGLEISATPGTSIKAVADGKVVFADWFNGYGNLMILSHAGGFHSLYAQAAELSRKPGEVVRAGDVVGLSGLAGRDSIYFEIRKDGAAVSPLTWLKRR</sequence>
<dbReference type="Gene3D" id="2.70.70.10">
    <property type="entry name" value="Glucose Permease (Domain IIA)"/>
    <property type="match status" value="1"/>
</dbReference>
<gene>
    <name evidence="3" type="ORF">SAMN02745165_00114</name>
</gene>
<feature type="coiled-coil region" evidence="1">
    <location>
        <begin position="20"/>
        <end position="92"/>
    </location>
</feature>
<proteinExistence type="predicted"/>
<feature type="domain" description="M23ase beta-sheet core" evidence="2">
    <location>
        <begin position="283"/>
        <end position="373"/>
    </location>
</feature>
<dbReference type="Proteomes" id="UP000184171">
    <property type="component" value="Unassembled WGS sequence"/>
</dbReference>
<dbReference type="RefSeq" id="WP_139249262.1">
    <property type="nucleotide sequence ID" value="NZ_FQZT01000001.1"/>
</dbReference>
<evidence type="ECO:0000256" key="1">
    <source>
        <dbReference type="SAM" id="Coils"/>
    </source>
</evidence>
<dbReference type="Gene3D" id="6.10.250.3150">
    <property type="match status" value="1"/>
</dbReference>
<feature type="coiled-coil region" evidence="1">
    <location>
        <begin position="153"/>
        <end position="239"/>
    </location>
</feature>
<dbReference type="EMBL" id="FQZT01000001">
    <property type="protein sequence ID" value="SHI46253.1"/>
    <property type="molecule type" value="Genomic_DNA"/>
</dbReference>
<dbReference type="STRING" id="1122189.SAMN02745165_00114"/>
<dbReference type="OrthoDB" id="9784703at2"/>
<protein>
    <submittedName>
        <fullName evidence="3">Septal ring factor EnvC, activator of murein hydrolases AmiA and AmiB</fullName>
    </submittedName>
</protein>
<dbReference type="PANTHER" id="PTHR21666:SF270">
    <property type="entry name" value="MUREIN HYDROLASE ACTIVATOR ENVC"/>
    <property type="match status" value="1"/>
</dbReference>
<keyword evidence="3" id="KW-0378">Hydrolase</keyword>
<evidence type="ECO:0000313" key="3">
    <source>
        <dbReference type="EMBL" id="SHI46253.1"/>
    </source>
</evidence>
<dbReference type="PANTHER" id="PTHR21666">
    <property type="entry name" value="PEPTIDASE-RELATED"/>
    <property type="match status" value="1"/>
</dbReference>
<dbReference type="InterPro" id="IPR016047">
    <property type="entry name" value="M23ase_b-sheet_dom"/>
</dbReference>
<name>A0A1M6BCS0_MALRU</name>
<dbReference type="InterPro" id="IPR050570">
    <property type="entry name" value="Cell_wall_metabolism_enzyme"/>
</dbReference>
<organism evidence="3 4">
    <name type="scientific">Malonomonas rubra DSM 5091</name>
    <dbReference type="NCBI Taxonomy" id="1122189"/>
    <lineage>
        <taxon>Bacteria</taxon>
        <taxon>Pseudomonadati</taxon>
        <taxon>Thermodesulfobacteriota</taxon>
        <taxon>Desulfuromonadia</taxon>
        <taxon>Desulfuromonadales</taxon>
        <taxon>Geopsychrobacteraceae</taxon>
        <taxon>Malonomonas</taxon>
    </lineage>
</organism>
<dbReference type="SUPFAM" id="SSF51261">
    <property type="entry name" value="Duplicated hybrid motif"/>
    <property type="match status" value="1"/>
</dbReference>
<dbReference type="AlphaFoldDB" id="A0A1M6BCS0"/>
<evidence type="ECO:0000313" key="4">
    <source>
        <dbReference type="Proteomes" id="UP000184171"/>
    </source>
</evidence>